<name>A0A650ELD0_9HELI</name>
<dbReference type="HAMAP" id="MF_00122">
    <property type="entry name" value="GatC"/>
    <property type="match status" value="1"/>
</dbReference>
<evidence type="ECO:0000313" key="2">
    <source>
        <dbReference type="EMBL" id="QGT50242.1"/>
    </source>
</evidence>
<dbReference type="Pfam" id="PF02686">
    <property type="entry name" value="GatC"/>
    <property type="match status" value="1"/>
</dbReference>
<keyword evidence="1" id="KW-0067">ATP-binding</keyword>
<dbReference type="EMBL" id="MN577568">
    <property type="protein sequence ID" value="QGT50242.1"/>
    <property type="molecule type" value="Genomic_DNA"/>
</dbReference>
<dbReference type="Gene3D" id="1.10.20.60">
    <property type="entry name" value="Glu-tRNAGln amidotransferase C subunit, N-terminal domain"/>
    <property type="match status" value="1"/>
</dbReference>
<dbReference type="AlphaFoldDB" id="A0A650ELD0"/>
<accession>A0A650ELD0</accession>
<dbReference type="NCBIfam" id="TIGR00135">
    <property type="entry name" value="gatC"/>
    <property type="match status" value="1"/>
</dbReference>
<organism evidence="2">
    <name type="scientific">uncultured Helicobacter sp</name>
    <dbReference type="NCBI Taxonomy" id="175537"/>
    <lineage>
        <taxon>Bacteria</taxon>
        <taxon>Pseudomonadati</taxon>
        <taxon>Campylobacterota</taxon>
        <taxon>Epsilonproteobacteria</taxon>
        <taxon>Campylobacterales</taxon>
        <taxon>Helicobacteraceae</taxon>
        <taxon>Helicobacter</taxon>
        <taxon>environmental samples</taxon>
    </lineage>
</organism>
<protein>
    <recommendedName>
        <fullName evidence="1">Aspartyl/glutamyl-tRNA(Asn/Gln) amidotransferase subunit C</fullName>
        <shortName evidence="1">Asp/Glu-ADT subunit C</shortName>
        <ecNumber evidence="1">6.3.5.-</ecNumber>
    </recommendedName>
</protein>
<keyword evidence="2" id="KW-0808">Transferase</keyword>
<gene>
    <name evidence="1 2" type="primary">gatC</name>
    <name evidence="2" type="ORF">Helico6505_0740</name>
</gene>
<dbReference type="SUPFAM" id="SSF141000">
    <property type="entry name" value="Glu-tRNAGln amidotransferase C subunit"/>
    <property type="match status" value="1"/>
</dbReference>
<comment type="function">
    <text evidence="1">Allows the formation of correctly charged Asn-tRNA(Asn) or Gln-tRNA(Gln) through the transamidation of misacylated Asp-tRNA(Asn) or Glu-tRNA(Gln) in organisms which lack either or both of asparaginyl-tRNA or glutaminyl-tRNA synthetases. The reaction takes place in the presence of glutamine and ATP through an activated phospho-Asp-tRNA(Asn) or phospho-Glu-tRNA(Gln).</text>
</comment>
<keyword evidence="1 2" id="KW-0436">Ligase</keyword>
<keyword evidence="1" id="KW-0547">Nucleotide-binding</keyword>
<comment type="similarity">
    <text evidence="1">Belongs to the GatC family.</text>
</comment>
<sequence>MIIDDTLLSRLEKLAMIHINEDKRQKIQGELTEILGFVENISQLDIPSHCFDEELKTPMREDSPKDACVAKDVLASAPNAQDGFFIVPKIIE</sequence>
<dbReference type="GO" id="GO:0005524">
    <property type="term" value="F:ATP binding"/>
    <property type="evidence" value="ECO:0007669"/>
    <property type="project" value="UniProtKB-KW"/>
</dbReference>
<comment type="subunit">
    <text evidence="1">Heterotrimer of A, B and C subunits.</text>
</comment>
<comment type="catalytic activity">
    <reaction evidence="1">
        <text>L-glutamyl-tRNA(Gln) + L-glutamine + ATP + H2O = L-glutaminyl-tRNA(Gln) + L-glutamate + ADP + phosphate + H(+)</text>
        <dbReference type="Rhea" id="RHEA:17521"/>
        <dbReference type="Rhea" id="RHEA-COMP:9681"/>
        <dbReference type="Rhea" id="RHEA-COMP:9684"/>
        <dbReference type="ChEBI" id="CHEBI:15377"/>
        <dbReference type="ChEBI" id="CHEBI:15378"/>
        <dbReference type="ChEBI" id="CHEBI:29985"/>
        <dbReference type="ChEBI" id="CHEBI:30616"/>
        <dbReference type="ChEBI" id="CHEBI:43474"/>
        <dbReference type="ChEBI" id="CHEBI:58359"/>
        <dbReference type="ChEBI" id="CHEBI:78520"/>
        <dbReference type="ChEBI" id="CHEBI:78521"/>
        <dbReference type="ChEBI" id="CHEBI:456216"/>
    </reaction>
</comment>
<dbReference type="GO" id="GO:0050566">
    <property type="term" value="F:asparaginyl-tRNA synthase (glutamine-hydrolyzing) activity"/>
    <property type="evidence" value="ECO:0007669"/>
    <property type="project" value="RHEA"/>
</dbReference>
<dbReference type="InterPro" id="IPR036113">
    <property type="entry name" value="Asp/Glu-ADT_sf_sub_c"/>
</dbReference>
<dbReference type="GO" id="GO:0016740">
    <property type="term" value="F:transferase activity"/>
    <property type="evidence" value="ECO:0007669"/>
    <property type="project" value="UniProtKB-KW"/>
</dbReference>
<proteinExistence type="inferred from homology"/>
<dbReference type="InterPro" id="IPR003837">
    <property type="entry name" value="GatC"/>
</dbReference>
<dbReference type="EC" id="6.3.5.-" evidence="1"/>
<comment type="catalytic activity">
    <reaction evidence="1">
        <text>L-aspartyl-tRNA(Asn) + L-glutamine + ATP + H2O = L-asparaginyl-tRNA(Asn) + L-glutamate + ADP + phosphate + 2 H(+)</text>
        <dbReference type="Rhea" id="RHEA:14513"/>
        <dbReference type="Rhea" id="RHEA-COMP:9674"/>
        <dbReference type="Rhea" id="RHEA-COMP:9677"/>
        <dbReference type="ChEBI" id="CHEBI:15377"/>
        <dbReference type="ChEBI" id="CHEBI:15378"/>
        <dbReference type="ChEBI" id="CHEBI:29985"/>
        <dbReference type="ChEBI" id="CHEBI:30616"/>
        <dbReference type="ChEBI" id="CHEBI:43474"/>
        <dbReference type="ChEBI" id="CHEBI:58359"/>
        <dbReference type="ChEBI" id="CHEBI:78515"/>
        <dbReference type="ChEBI" id="CHEBI:78516"/>
        <dbReference type="ChEBI" id="CHEBI:456216"/>
    </reaction>
</comment>
<dbReference type="GO" id="GO:0006450">
    <property type="term" value="P:regulation of translational fidelity"/>
    <property type="evidence" value="ECO:0007669"/>
    <property type="project" value="InterPro"/>
</dbReference>
<dbReference type="GO" id="GO:0006412">
    <property type="term" value="P:translation"/>
    <property type="evidence" value="ECO:0007669"/>
    <property type="project" value="UniProtKB-UniRule"/>
</dbReference>
<dbReference type="GO" id="GO:0050567">
    <property type="term" value="F:glutaminyl-tRNA synthase (glutamine-hydrolyzing) activity"/>
    <property type="evidence" value="ECO:0007669"/>
    <property type="project" value="UniProtKB-UniRule"/>
</dbReference>
<evidence type="ECO:0000256" key="1">
    <source>
        <dbReference type="HAMAP-Rule" id="MF_00122"/>
    </source>
</evidence>
<reference evidence="2" key="1">
    <citation type="journal article" date="2020" name="J. ISSAAS">
        <title>Lactobacilli and other gastrointestinal microbiota of Peromyscus leucopus, reservoir host for agents of Lyme disease and other zoonoses in North America.</title>
        <authorList>
            <person name="Milovic A."/>
            <person name="Bassam K."/>
            <person name="Shao H."/>
            <person name="Chatzistamou I."/>
            <person name="Tufts D.M."/>
            <person name="Diuk-Wasser M."/>
            <person name="Barbour A.G."/>
        </authorList>
    </citation>
    <scope>NUCLEOTIDE SEQUENCE</scope>
    <source>
        <strain evidence="2">LL4</strain>
    </source>
</reference>
<keyword evidence="1" id="KW-0648">Protein biosynthesis</keyword>